<evidence type="ECO:0000313" key="2">
    <source>
        <dbReference type="Proteomes" id="UP000008068"/>
    </source>
</evidence>
<gene>
    <name evidence="1" type="ORF">CAEBREN_24958</name>
</gene>
<proteinExistence type="predicted"/>
<sequence>MLSLFVWFRITSWFTSNSSKLELINNDMHASPIMMI</sequence>
<accession>G0NFF7</accession>
<dbReference type="Proteomes" id="UP000008068">
    <property type="component" value="Unassembled WGS sequence"/>
</dbReference>
<protein>
    <submittedName>
        <fullName evidence="1">Uncharacterized protein</fullName>
    </submittedName>
</protein>
<keyword evidence="2" id="KW-1185">Reference proteome</keyword>
<dbReference type="AlphaFoldDB" id="G0NFF7"/>
<evidence type="ECO:0000313" key="1">
    <source>
        <dbReference type="EMBL" id="EGT59183.1"/>
    </source>
</evidence>
<name>G0NFF7_CAEBE</name>
<organism evidence="2">
    <name type="scientific">Caenorhabditis brenneri</name>
    <name type="common">Nematode worm</name>
    <dbReference type="NCBI Taxonomy" id="135651"/>
    <lineage>
        <taxon>Eukaryota</taxon>
        <taxon>Metazoa</taxon>
        <taxon>Ecdysozoa</taxon>
        <taxon>Nematoda</taxon>
        <taxon>Chromadorea</taxon>
        <taxon>Rhabditida</taxon>
        <taxon>Rhabditina</taxon>
        <taxon>Rhabditomorpha</taxon>
        <taxon>Rhabditoidea</taxon>
        <taxon>Rhabditidae</taxon>
        <taxon>Peloderinae</taxon>
        <taxon>Caenorhabditis</taxon>
    </lineage>
</organism>
<dbReference type="InParanoid" id="G0NFF7"/>
<reference evidence="2" key="1">
    <citation type="submission" date="2011-07" db="EMBL/GenBank/DDBJ databases">
        <authorList>
            <consortium name="Caenorhabditis brenneri Sequencing and Analysis Consortium"/>
            <person name="Wilson R.K."/>
        </authorList>
    </citation>
    <scope>NUCLEOTIDE SEQUENCE [LARGE SCALE GENOMIC DNA]</scope>
    <source>
        <strain evidence="2">PB2801</strain>
    </source>
</reference>
<dbReference type="EMBL" id="GL379875">
    <property type="protein sequence ID" value="EGT59183.1"/>
    <property type="molecule type" value="Genomic_DNA"/>
</dbReference>
<dbReference type="HOGENOM" id="CLU_3360188_0_0_1"/>